<accession>A0A0A8H9H4</accession>
<dbReference type="EMBL" id="CP007772">
    <property type="protein sequence ID" value="AJC90617.1"/>
    <property type="molecule type" value="Genomic_DNA"/>
</dbReference>
<keyword evidence="1" id="KW-0732">Signal</keyword>
<dbReference type="AlphaFoldDB" id="A0A0A8H9H4"/>
<organism evidence="2 3">
    <name type="scientific">Campylobacter subantarcticus LMG 24374</name>
    <dbReference type="NCBI Taxonomy" id="1388751"/>
    <lineage>
        <taxon>Bacteria</taxon>
        <taxon>Pseudomonadati</taxon>
        <taxon>Campylobacterota</taxon>
        <taxon>Epsilonproteobacteria</taxon>
        <taxon>Campylobacterales</taxon>
        <taxon>Campylobacteraceae</taxon>
        <taxon>Campylobacter</taxon>
    </lineage>
</organism>
<reference evidence="2 3" key="1">
    <citation type="journal article" date="2014" name="Genome Biol. Evol.">
        <title>Comparative Genomics of the Campylobacter lari Group.</title>
        <authorList>
            <person name="Miller W.G."/>
            <person name="Yee E."/>
            <person name="Chapman M.H."/>
            <person name="Smith T.P."/>
            <person name="Bono J.L."/>
            <person name="Huynh S."/>
            <person name="Parker C.T."/>
            <person name="Vandamme P."/>
            <person name="Luong K."/>
            <person name="Korlach J."/>
        </authorList>
    </citation>
    <scope>NUCLEOTIDE SEQUENCE [LARGE SCALE GENOMIC DNA]</scope>
    <source>
        <strain evidence="2 3">LMG 24374</strain>
    </source>
</reference>
<dbReference type="HOGENOM" id="CLU_1640664_0_0_7"/>
<evidence type="ECO:0000313" key="3">
    <source>
        <dbReference type="Proteomes" id="UP000031135"/>
    </source>
</evidence>
<protein>
    <recommendedName>
        <fullName evidence="4">Lipoprotein</fullName>
    </recommendedName>
</protein>
<sequence length="164" mass="19191">MKKLFTIILLAFVFNACANKIQEQSTVNLKSQTLMYAQKINFNYKNNRTVALLSYLNPVLDEKSQKEVFVLSFLPSIHINQDQISILINGEKTTISALKPNDELFKYIIKSDYASYYKITFDELIQKPILQVYSCFENQCFESKFQKISKSVYYRSEDVNTQYN</sequence>
<gene>
    <name evidence="2" type="ORF">CSUB8521_0768</name>
</gene>
<name>A0A0A8H9H4_9BACT</name>
<dbReference type="OrthoDB" id="5362375at2"/>
<evidence type="ECO:0008006" key="4">
    <source>
        <dbReference type="Google" id="ProtNLM"/>
    </source>
</evidence>
<evidence type="ECO:0000256" key="1">
    <source>
        <dbReference type="SAM" id="SignalP"/>
    </source>
</evidence>
<feature type="chain" id="PRO_5002037844" description="Lipoprotein" evidence="1">
    <location>
        <begin position="19"/>
        <end position="164"/>
    </location>
</feature>
<dbReference type="Proteomes" id="UP000031135">
    <property type="component" value="Chromosome"/>
</dbReference>
<dbReference type="KEGG" id="csm:CSUB8521_0768"/>
<proteinExistence type="predicted"/>
<feature type="signal peptide" evidence="1">
    <location>
        <begin position="1"/>
        <end position="18"/>
    </location>
</feature>
<dbReference type="RefSeq" id="WP_148308638.1">
    <property type="nucleotide sequence ID" value="NZ_CP007772.1"/>
</dbReference>
<evidence type="ECO:0000313" key="2">
    <source>
        <dbReference type="EMBL" id="AJC90617.1"/>
    </source>
</evidence>